<dbReference type="AlphaFoldDB" id="A0A0F9B4T7"/>
<gene>
    <name evidence="2" type="ORF">LCGC14_2491070</name>
</gene>
<reference evidence="2" key="1">
    <citation type="journal article" date="2015" name="Nature">
        <title>Complex archaea that bridge the gap between prokaryotes and eukaryotes.</title>
        <authorList>
            <person name="Spang A."/>
            <person name="Saw J.H."/>
            <person name="Jorgensen S.L."/>
            <person name="Zaremba-Niedzwiedzka K."/>
            <person name="Martijn J."/>
            <person name="Lind A.E."/>
            <person name="van Eijk R."/>
            <person name="Schleper C."/>
            <person name="Guy L."/>
            <person name="Ettema T.J."/>
        </authorList>
    </citation>
    <scope>NUCLEOTIDE SEQUENCE</scope>
</reference>
<accession>A0A0F9B4T7</accession>
<keyword evidence="1" id="KW-0812">Transmembrane</keyword>
<organism evidence="2">
    <name type="scientific">marine sediment metagenome</name>
    <dbReference type="NCBI Taxonomy" id="412755"/>
    <lineage>
        <taxon>unclassified sequences</taxon>
        <taxon>metagenomes</taxon>
        <taxon>ecological metagenomes</taxon>
    </lineage>
</organism>
<comment type="caution">
    <text evidence="2">The sequence shown here is derived from an EMBL/GenBank/DDBJ whole genome shotgun (WGS) entry which is preliminary data.</text>
</comment>
<dbReference type="EMBL" id="LAZR01039485">
    <property type="protein sequence ID" value="KKL16884.1"/>
    <property type="molecule type" value="Genomic_DNA"/>
</dbReference>
<name>A0A0F9B4T7_9ZZZZ</name>
<evidence type="ECO:0000256" key="1">
    <source>
        <dbReference type="SAM" id="Phobius"/>
    </source>
</evidence>
<keyword evidence="1" id="KW-0472">Membrane</keyword>
<keyword evidence="1" id="KW-1133">Transmembrane helix</keyword>
<proteinExistence type="predicted"/>
<feature type="transmembrane region" description="Helical" evidence="1">
    <location>
        <begin position="20"/>
        <end position="39"/>
    </location>
</feature>
<evidence type="ECO:0000313" key="2">
    <source>
        <dbReference type="EMBL" id="KKL16884.1"/>
    </source>
</evidence>
<protein>
    <submittedName>
        <fullName evidence="2">Uncharacterized protein</fullName>
    </submittedName>
</protein>
<sequence length="72" mass="8841">MGVRFPLQPSPVWLSEYFRYIYIPIIPYVIMKVRIHITIDEKLDKRFRDKFVRKKGDYSDKIEMLMKEVCKK</sequence>